<gene>
    <name evidence="2" type="primary">F11I4_11</name>
</gene>
<keyword evidence="2" id="KW-0418">Kinase</keyword>
<name>Q9C740_ARATH</name>
<evidence type="ECO:0000259" key="1">
    <source>
        <dbReference type="Pfam" id="PF13961"/>
    </source>
</evidence>
<sequence>MASNNVPFQVPVLTKSNYDNWSLRMKAILGAHDVWEIVEKGFIEPENEGLDEDTFEKVVEATSAKDGLGF</sequence>
<keyword evidence="2" id="KW-0808">Transferase</keyword>
<dbReference type="EMBL" id="AC073555">
    <property type="protein sequence ID" value="AAG60131.1"/>
    <property type="molecule type" value="Genomic_DNA"/>
</dbReference>
<accession>Q9C740</accession>
<protein>
    <submittedName>
        <fullName evidence="2">Lectin receptor kinase, putative</fullName>
    </submittedName>
</protein>
<evidence type="ECO:0000313" key="2">
    <source>
        <dbReference type="EMBL" id="AAG60131.1"/>
    </source>
</evidence>
<feature type="domain" description="DUF4219" evidence="1">
    <location>
        <begin position="13"/>
        <end position="39"/>
    </location>
</feature>
<dbReference type="Pfam" id="PF13961">
    <property type="entry name" value="DUF4219"/>
    <property type="match status" value="1"/>
</dbReference>
<organism evidence="2">
    <name type="scientific">Arabidopsis thaliana</name>
    <name type="common">Mouse-ear cress</name>
    <dbReference type="NCBI Taxonomy" id="3702"/>
    <lineage>
        <taxon>Eukaryota</taxon>
        <taxon>Viridiplantae</taxon>
        <taxon>Streptophyta</taxon>
        <taxon>Embryophyta</taxon>
        <taxon>Tracheophyta</taxon>
        <taxon>Spermatophyta</taxon>
        <taxon>Magnoliopsida</taxon>
        <taxon>eudicotyledons</taxon>
        <taxon>Gunneridae</taxon>
        <taxon>Pentapetalae</taxon>
        <taxon>rosids</taxon>
        <taxon>malvids</taxon>
        <taxon>Brassicales</taxon>
        <taxon>Brassicaceae</taxon>
        <taxon>Camelineae</taxon>
        <taxon>Arabidopsis</taxon>
    </lineage>
</organism>
<reference key="1">
    <citation type="journal article" date="2000" name="Nature">
        <title>Sequence and analysis of chromosome 1 of the plant Arabidopsis thaliana.</title>
        <authorList>
            <person name="Theologis A."/>
            <person name="Ecker J.R."/>
            <person name="Palm C.J."/>
            <person name="Federspiel N.A."/>
            <person name="Kaul S."/>
            <person name="White O."/>
            <person name="Alonso J."/>
            <person name="Altafi H."/>
            <person name="Araujo R."/>
            <person name="Bowman C.L."/>
            <person name="Brooks S.Y."/>
            <person name="Buehler E."/>
            <person name="Chan A."/>
            <person name="Chao Q."/>
            <person name="Chen H."/>
            <person name="Cheuk R.F."/>
            <person name="Chin C.W."/>
            <person name="Chung M.K."/>
            <person name="Conn L."/>
            <person name="Conway A.B."/>
            <person name="Conway A.R."/>
            <person name="Creasy T.H."/>
            <person name="Dewar K."/>
            <person name="Dunn P."/>
            <person name="Etgu P."/>
            <person name="Feldblyum T.V."/>
            <person name="Feng J."/>
            <person name="Fong B."/>
            <person name="Fujii C.Y."/>
            <person name="Gill J.E."/>
            <person name="Goldsmith A.D."/>
            <person name="Haas B."/>
            <person name="Hansen N.F."/>
            <person name="Hughes B."/>
            <person name="Huizar L."/>
            <person name="Hunter J.L."/>
            <person name="Jenkins J."/>
            <person name="Johnson-Hopson C."/>
            <person name="Khan S."/>
            <person name="Khaykin E."/>
            <person name="Kim C.J."/>
            <person name="Koo H.L."/>
            <person name="Kremenetskaia I."/>
            <person name="Kurtz D.B."/>
            <person name="Kwan A."/>
            <person name="Lam B."/>
            <person name="Langin-Hooper S."/>
            <person name="Lee A."/>
            <person name="Lee J.M."/>
            <person name="Lenz C.A."/>
            <person name="Li J.H."/>
            <person name="Li Y."/>
            <person name="Lin X."/>
            <person name="Liu S.X."/>
            <person name="Liu Z.A."/>
            <person name="Luros J.S."/>
            <person name="Maiti R."/>
            <person name="Marziali A."/>
            <person name="Militscher J."/>
            <person name="Miranda M."/>
            <person name="Nguyen M."/>
            <person name="Nierman W.C."/>
            <person name="Osborne B.I."/>
            <person name="Pai G."/>
            <person name="Peterson J."/>
            <person name="Pham P.K."/>
            <person name="Rizzo M."/>
            <person name="Rooney T."/>
            <person name="Rowley D."/>
            <person name="Sakano H."/>
            <person name="Salzberg S.L."/>
            <person name="Schwartz J.R."/>
            <person name="Shinn P."/>
            <person name="Southwick A.M."/>
            <person name="Sun H."/>
            <person name="Tallon L.J."/>
            <person name="Tambunga G."/>
            <person name="Toriumi M.J."/>
            <person name="Town C.D."/>
            <person name="Utterback T."/>
            <person name="Van Aken S."/>
            <person name="Vaysberg M."/>
            <person name="Vysotskaia V.S."/>
            <person name="Walker M."/>
            <person name="Wu D."/>
            <person name="Yu G."/>
            <person name="Fraser C.M."/>
            <person name="Venter J.C."/>
            <person name="Davis R.W."/>
        </authorList>
    </citation>
    <scope>NUCLEOTIDE SEQUENCE [LARGE SCALE GENOMIC DNA]</scope>
    <source>
        <strain>cv. Columbia</strain>
    </source>
</reference>
<dbReference type="InterPro" id="IPR025314">
    <property type="entry name" value="DUF4219"/>
</dbReference>
<dbReference type="AlphaFoldDB" id="Q9C740"/>
<keyword evidence="2" id="KW-0675">Receptor</keyword>
<dbReference type="GO" id="GO:0016301">
    <property type="term" value="F:kinase activity"/>
    <property type="evidence" value="ECO:0007669"/>
    <property type="project" value="UniProtKB-KW"/>
</dbReference>
<reference evidence="2" key="2">
    <citation type="submission" date="2001-01" db="EMBL/GenBank/DDBJ databases">
        <title>Arabidopsis thaliana chromosome 1 BAC F11I4 genomic sequence.</title>
        <authorList>
            <person name="Lin X."/>
            <person name="Kaul S."/>
            <person name="Town C.D."/>
            <person name="Benito M."/>
            <person name="Creasy T.H."/>
            <person name="Haas B.J."/>
            <person name="Wu D."/>
            <person name="Maiti R."/>
            <person name="Ronning C.M."/>
            <person name="Koo H."/>
            <person name="Fujii C.Y."/>
            <person name="Utterback T.R."/>
            <person name="Barnstead M.E."/>
            <person name="Bowman C.L."/>
            <person name="White O."/>
            <person name="Nierman W.C."/>
            <person name="Fraser C.M."/>
        </authorList>
    </citation>
    <scope>NUCLEOTIDE SEQUENCE</scope>
</reference>
<dbReference type="ExpressionAtlas" id="Q9C740">
    <property type="expression patterns" value="baseline and differential"/>
</dbReference>
<proteinExistence type="predicted"/>